<dbReference type="AlphaFoldDB" id="A0A543HVW3"/>
<feature type="active site" evidence="1">
    <location>
        <position position="236"/>
    </location>
</feature>
<keyword evidence="2" id="KW-0547">Nucleotide-binding</keyword>
<organism evidence="4 5">
    <name type="scientific">Humibacillus xanthopallidus</name>
    <dbReference type="NCBI Taxonomy" id="412689"/>
    <lineage>
        <taxon>Bacteria</taxon>
        <taxon>Bacillati</taxon>
        <taxon>Actinomycetota</taxon>
        <taxon>Actinomycetes</taxon>
        <taxon>Micrococcales</taxon>
        <taxon>Intrasporangiaceae</taxon>
        <taxon>Humibacillus</taxon>
    </lineage>
</organism>
<dbReference type="OrthoDB" id="9813719at2"/>
<dbReference type="RefSeq" id="WP_141844516.1">
    <property type="nucleotide sequence ID" value="NZ_VFPM01000002.1"/>
</dbReference>
<evidence type="ECO:0000256" key="1">
    <source>
        <dbReference type="PIRSR" id="PIRSR640198-1"/>
    </source>
</evidence>
<feature type="domain" description="Fido" evidence="3">
    <location>
        <begin position="153"/>
        <end position="300"/>
    </location>
</feature>
<sequence>MTSHDSTGRGPVWPAITSETLRWDPAPGLEGVTRAERSAVGRPYAAAVVPEIARLSPAPRPHVVAQAEEAVAEVRAFDAETDEPGSGASGGPRALDAILLRSESASSSQIEQLTASARAVAEAELTGTGRGNAAVVAANVDAMTAAIALADRLDAEAILRMQAALLGRASPHLVGWREEPVWIGAPASTPVTAEFVPPHHTRIEAAIGDLVAFMARDDLPVLIQAAVAHAQFETIHPFADGNGRTGRALVHALLRAKGVTRHVTVPVSGGLLHDRAGYVAALDAYRLGEIEPIVTAFALAGLRAVAHGRTMRRRLDDVRAQWRERVRARSDSAVWRLLDVVVAHPVLDAATAAAALGIAEPNVHRHLRVLTEAGVLVARLHYPERRTLWRSPDVLGVLDDYAADVGRRSR</sequence>
<dbReference type="Proteomes" id="UP000316747">
    <property type="component" value="Unassembled WGS sequence"/>
</dbReference>
<dbReference type="Gene3D" id="1.10.10.10">
    <property type="entry name" value="Winged helix-like DNA-binding domain superfamily/Winged helix DNA-binding domain"/>
    <property type="match status" value="1"/>
</dbReference>
<evidence type="ECO:0000313" key="4">
    <source>
        <dbReference type="EMBL" id="TQM62422.1"/>
    </source>
</evidence>
<dbReference type="InterPro" id="IPR036388">
    <property type="entry name" value="WH-like_DNA-bd_sf"/>
</dbReference>
<keyword evidence="5" id="KW-1185">Reference proteome</keyword>
<protein>
    <submittedName>
        <fullName evidence="4">Fic family protein</fullName>
    </submittedName>
</protein>
<accession>A0A543HVW3</accession>
<dbReference type="Pfam" id="PF02661">
    <property type="entry name" value="Fic"/>
    <property type="match status" value="1"/>
</dbReference>
<dbReference type="InterPro" id="IPR036597">
    <property type="entry name" value="Fido-like_dom_sf"/>
</dbReference>
<dbReference type="SUPFAM" id="SSF140931">
    <property type="entry name" value="Fic-like"/>
    <property type="match status" value="1"/>
</dbReference>
<name>A0A543HVW3_9MICO</name>
<evidence type="ECO:0000256" key="2">
    <source>
        <dbReference type="PIRSR" id="PIRSR640198-2"/>
    </source>
</evidence>
<proteinExistence type="predicted"/>
<reference evidence="4 5" key="1">
    <citation type="submission" date="2019-06" db="EMBL/GenBank/DDBJ databases">
        <title>Genome sequencing of plant associated microbes to promote plant fitness in Sorghum bicolor and Oryza sativa.</title>
        <authorList>
            <person name="Coleman-Derr D."/>
        </authorList>
    </citation>
    <scope>NUCLEOTIDE SEQUENCE [LARGE SCALE GENOMIC DNA]</scope>
    <source>
        <strain evidence="4 5">KV-663</strain>
    </source>
</reference>
<dbReference type="Gene3D" id="1.10.3290.10">
    <property type="entry name" value="Fido-like domain"/>
    <property type="match status" value="1"/>
</dbReference>
<gene>
    <name evidence="4" type="ORF">FBY41_2454</name>
</gene>
<keyword evidence="2" id="KW-0067">ATP-binding</keyword>
<dbReference type="InterPro" id="IPR040198">
    <property type="entry name" value="Fido_containing"/>
</dbReference>
<dbReference type="SUPFAM" id="SSF46785">
    <property type="entry name" value="Winged helix' DNA-binding domain"/>
    <property type="match status" value="1"/>
</dbReference>
<dbReference type="PANTHER" id="PTHR13504">
    <property type="entry name" value="FIDO DOMAIN-CONTAINING PROTEIN DDB_G0283145"/>
    <property type="match status" value="1"/>
</dbReference>
<comment type="caution">
    <text evidence="4">The sequence shown here is derived from an EMBL/GenBank/DDBJ whole genome shotgun (WGS) entry which is preliminary data.</text>
</comment>
<feature type="binding site" evidence="2">
    <location>
        <begin position="240"/>
        <end position="247"/>
    </location>
    <ligand>
        <name>ATP</name>
        <dbReference type="ChEBI" id="CHEBI:30616"/>
    </ligand>
</feature>
<evidence type="ECO:0000259" key="3">
    <source>
        <dbReference type="PROSITE" id="PS51459"/>
    </source>
</evidence>
<dbReference type="PANTHER" id="PTHR13504:SF38">
    <property type="entry name" value="FIDO DOMAIN-CONTAINING PROTEIN"/>
    <property type="match status" value="1"/>
</dbReference>
<dbReference type="GO" id="GO:0005524">
    <property type="term" value="F:ATP binding"/>
    <property type="evidence" value="ECO:0007669"/>
    <property type="project" value="UniProtKB-KW"/>
</dbReference>
<evidence type="ECO:0000313" key="5">
    <source>
        <dbReference type="Proteomes" id="UP000316747"/>
    </source>
</evidence>
<dbReference type="PROSITE" id="PS51459">
    <property type="entry name" value="FIDO"/>
    <property type="match status" value="1"/>
</dbReference>
<dbReference type="InterPro" id="IPR003812">
    <property type="entry name" value="Fido"/>
</dbReference>
<dbReference type="EMBL" id="VFPM01000002">
    <property type="protein sequence ID" value="TQM62422.1"/>
    <property type="molecule type" value="Genomic_DNA"/>
</dbReference>
<dbReference type="InterPro" id="IPR036390">
    <property type="entry name" value="WH_DNA-bd_sf"/>
</dbReference>